<dbReference type="PANTHER" id="PTHR15967">
    <property type="entry name" value="E2F-ASSOCIATED PHOSPHOPROTEIN"/>
    <property type="match status" value="1"/>
</dbReference>
<dbReference type="OrthoDB" id="122464at2759"/>
<dbReference type="GO" id="GO:0005634">
    <property type="term" value="C:nucleus"/>
    <property type="evidence" value="ECO:0007669"/>
    <property type="project" value="TreeGrafter"/>
</dbReference>
<evidence type="ECO:0000256" key="1">
    <source>
        <dbReference type="SAM" id="MobiDB-lite"/>
    </source>
</evidence>
<feature type="compositionally biased region" description="Basic and acidic residues" evidence="1">
    <location>
        <begin position="55"/>
        <end position="68"/>
    </location>
</feature>
<feature type="region of interest" description="Disordered" evidence="1">
    <location>
        <begin position="1"/>
        <end position="82"/>
    </location>
</feature>
<dbReference type="AlphaFoldDB" id="A0A3P7NPR1"/>
<proteinExistence type="predicted"/>
<protein>
    <recommendedName>
        <fullName evidence="4">E2F-associated phosphoprotein</fullName>
    </recommendedName>
</protein>
<dbReference type="PANTHER" id="PTHR15967:SF0">
    <property type="entry name" value="E2F-ASSOCIATED PHOSPHOPROTEIN"/>
    <property type="match status" value="1"/>
</dbReference>
<sequence>MFSCRYDGHEEESSSSGSSSPKHSYSFEDADNFEEMMEKELQSDVLKVSAVGHAKNADKAEKTEKSNEPIDDDLLYDPNEDDDNAEWMKQFQVTSHGDQSGTSRTDAVLNCPSCMSLLSTNCQR</sequence>
<accession>A0A3P7NPR1</accession>
<dbReference type="Pfam" id="PF10238">
    <property type="entry name" value="Eapp_C"/>
    <property type="match status" value="1"/>
</dbReference>
<evidence type="ECO:0008006" key="4">
    <source>
        <dbReference type="Google" id="ProtNLM"/>
    </source>
</evidence>
<feature type="compositionally biased region" description="Low complexity" evidence="1">
    <location>
        <begin position="14"/>
        <end position="24"/>
    </location>
</feature>
<keyword evidence="3" id="KW-1185">Reference proteome</keyword>
<reference evidence="2 3" key="1">
    <citation type="submission" date="2018-11" db="EMBL/GenBank/DDBJ databases">
        <authorList>
            <consortium name="Pathogen Informatics"/>
        </authorList>
    </citation>
    <scope>NUCLEOTIDE SEQUENCE [LARGE SCALE GENOMIC DNA]</scope>
</reference>
<evidence type="ECO:0000313" key="3">
    <source>
        <dbReference type="Proteomes" id="UP000281553"/>
    </source>
</evidence>
<dbReference type="Proteomes" id="UP000281553">
    <property type="component" value="Unassembled WGS sequence"/>
</dbReference>
<gene>
    <name evidence="2" type="ORF">DILT_LOCUS6253</name>
</gene>
<organism evidence="2 3">
    <name type="scientific">Dibothriocephalus latus</name>
    <name type="common">Fish tapeworm</name>
    <name type="synonym">Diphyllobothrium latum</name>
    <dbReference type="NCBI Taxonomy" id="60516"/>
    <lineage>
        <taxon>Eukaryota</taxon>
        <taxon>Metazoa</taxon>
        <taxon>Spiralia</taxon>
        <taxon>Lophotrochozoa</taxon>
        <taxon>Platyhelminthes</taxon>
        <taxon>Cestoda</taxon>
        <taxon>Eucestoda</taxon>
        <taxon>Diphyllobothriidea</taxon>
        <taxon>Diphyllobothriidae</taxon>
        <taxon>Dibothriocephalus</taxon>
    </lineage>
</organism>
<dbReference type="InterPro" id="IPR019370">
    <property type="entry name" value="E2F-assoc_phosphoprotein"/>
</dbReference>
<feature type="compositionally biased region" description="Acidic residues" evidence="1">
    <location>
        <begin position="69"/>
        <end position="82"/>
    </location>
</feature>
<dbReference type="EMBL" id="UYRU01049109">
    <property type="protein sequence ID" value="VDN10422.1"/>
    <property type="molecule type" value="Genomic_DNA"/>
</dbReference>
<evidence type="ECO:0000313" key="2">
    <source>
        <dbReference type="EMBL" id="VDN10422.1"/>
    </source>
</evidence>
<feature type="compositionally biased region" description="Basic and acidic residues" evidence="1">
    <location>
        <begin position="1"/>
        <end position="12"/>
    </location>
</feature>
<name>A0A3P7NPR1_DIBLA</name>